<name>A0A4Q9MPU5_9APHY</name>
<sequence>MSTQQYLRRRARHMHGTSMRRNGRYQWYVGSLLRRASGSSEMFLPTAGGSSRAFRAKSICQTGSQTTGNRTSLSERLRADTAKGDGRSIMSMVGMYDARAGKM</sequence>
<evidence type="ECO:0000313" key="1">
    <source>
        <dbReference type="EMBL" id="TBU28146.1"/>
    </source>
</evidence>
<organism evidence="1">
    <name type="scientific">Dichomitus squalens</name>
    <dbReference type="NCBI Taxonomy" id="114155"/>
    <lineage>
        <taxon>Eukaryota</taxon>
        <taxon>Fungi</taxon>
        <taxon>Dikarya</taxon>
        <taxon>Basidiomycota</taxon>
        <taxon>Agaricomycotina</taxon>
        <taxon>Agaricomycetes</taxon>
        <taxon>Polyporales</taxon>
        <taxon>Polyporaceae</taxon>
        <taxon>Dichomitus</taxon>
    </lineage>
</organism>
<dbReference type="AlphaFoldDB" id="A0A4Q9MPU5"/>
<accession>A0A4Q9MPU5</accession>
<proteinExistence type="predicted"/>
<dbReference type="Proteomes" id="UP000292957">
    <property type="component" value="Unassembled WGS sequence"/>
</dbReference>
<gene>
    <name evidence="1" type="ORF">BD311DRAFT_758892</name>
</gene>
<dbReference type="EMBL" id="ML143424">
    <property type="protein sequence ID" value="TBU28146.1"/>
    <property type="molecule type" value="Genomic_DNA"/>
</dbReference>
<reference evidence="1" key="1">
    <citation type="submission" date="2019-01" db="EMBL/GenBank/DDBJ databases">
        <title>Draft genome sequences of three monokaryotic isolates of the white-rot basidiomycete fungus Dichomitus squalens.</title>
        <authorList>
            <consortium name="DOE Joint Genome Institute"/>
            <person name="Lopez S.C."/>
            <person name="Andreopoulos B."/>
            <person name="Pangilinan J."/>
            <person name="Lipzen A."/>
            <person name="Riley R."/>
            <person name="Ahrendt S."/>
            <person name="Ng V."/>
            <person name="Barry K."/>
            <person name="Daum C."/>
            <person name="Grigoriev I.V."/>
            <person name="Hilden K.S."/>
            <person name="Makela M.R."/>
            <person name="de Vries R.P."/>
        </authorList>
    </citation>
    <scope>NUCLEOTIDE SEQUENCE [LARGE SCALE GENOMIC DNA]</scope>
    <source>
        <strain evidence="1">OM18370.1</strain>
    </source>
</reference>
<protein>
    <submittedName>
        <fullName evidence="1">Uncharacterized protein</fullName>
    </submittedName>
</protein>